<keyword evidence="3" id="KW-1185">Reference proteome</keyword>
<protein>
    <submittedName>
        <fullName evidence="2">Uncharacterized protein</fullName>
    </submittedName>
</protein>
<dbReference type="EMBL" id="JACAZE010000005">
    <property type="protein sequence ID" value="KAF7317186.1"/>
    <property type="molecule type" value="Genomic_DNA"/>
</dbReference>
<dbReference type="AlphaFoldDB" id="A0A8H6TI95"/>
<reference evidence="2" key="1">
    <citation type="submission" date="2020-05" db="EMBL/GenBank/DDBJ databases">
        <title>Mycena genomes resolve the evolution of fungal bioluminescence.</title>
        <authorList>
            <person name="Tsai I.J."/>
        </authorList>
    </citation>
    <scope>NUCLEOTIDE SEQUENCE</scope>
    <source>
        <strain evidence="2">110903Hualien_Pintung</strain>
    </source>
</reference>
<sequence length="322" mass="34306">MLPLLLGAFAVIHTASALLTPTGYTPTGKEIYTVPPGSRVAAHSASQIEVLGPDGTVLHTFSNTASASRRQDYNVHLAQAFYDCGVDASTGAPTQITAFNATFVVPPIPENYESQFLFIGPGIEGFDPATNESLGIYQAALQYGASEYQGGAFWTVYAVYVGPTFFITPSPANLSALSSRQEDQPVVKPGDTLTASIFYDPDGFQIAGTPPRVWYEALFVGTDAPEYVPGYLETSFSAPPSLVRPMIVLQEEGMFEAADYPRGGLVFEDIQLVLNASTTTPGTEPEISWTVLVDPTTDVEVEVLVDGGVDAKIGIVFPDSSN</sequence>
<accession>A0A8H6TI95</accession>
<evidence type="ECO:0000256" key="1">
    <source>
        <dbReference type="SAM" id="SignalP"/>
    </source>
</evidence>
<name>A0A8H6TI95_MYCCL</name>
<keyword evidence="1" id="KW-0732">Signal</keyword>
<proteinExistence type="predicted"/>
<feature type="signal peptide" evidence="1">
    <location>
        <begin position="1"/>
        <end position="17"/>
    </location>
</feature>
<evidence type="ECO:0000313" key="2">
    <source>
        <dbReference type="EMBL" id="KAF7317186.1"/>
    </source>
</evidence>
<dbReference type="OrthoDB" id="2885001at2759"/>
<organism evidence="2 3">
    <name type="scientific">Mycena chlorophos</name>
    <name type="common">Agaric fungus</name>
    <name type="synonym">Agaricus chlorophos</name>
    <dbReference type="NCBI Taxonomy" id="658473"/>
    <lineage>
        <taxon>Eukaryota</taxon>
        <taxon>Fungi</taxon>
        <taxon>Dikarya</taxon>
        <taxon>Basidiomycota</taxon>
        <taxon>Agaricomycotina</taxon>
        <taxon>Agaricomycetes</taxon>
        <taxon>Agaricomycetidae</taxon>
        <taxon>Agaricales</taxon>
        <taxon>Marasmiineae</taxon>
        <taxon>Mycenaceae</taxon>
        <taxon>Mycena</taxon>
    </lineage>
</organism>
<evidence type="ECO:0000313" key="3">
    <source>
        <dbReference type="Proteomes" id="UP000613580"/>
    </source>
</evidence>
<dbReference type="Proteomes" id="UP000613580">
    <property type="component" value="Unassembled WGS sequence"/>
</dbReference>
<gene>
    <name evidence="2" type="ORF">HMN09_00453500</name>
</gene>
<comment type="caution">
    <text evidence="2">The sequence shown here is derived from an EMBL/GenBank/DDBJ whole genome shotgun (WGS) entry which is preliminary data.</text>
</comment>
<feature type="chain" id="PRO_5034917314" evidence="1">
    <location>
        <begin position="18"/>
        <end position="322"/>
    </location>
</feature>